<sequence>MANQIARANPCLQPPELIPDWQDRYLTGATPGDSTTAASTVGSGGDDSGTPTPPPAVRSSPPDEEEKESSGDASLGVLAEAARRLSSD</sequence>
<dbReference type="Proteomes" id="UP000018948">
    <property type="component" value="Unassembled WGS sequence"/>
</dbReference>
<name>W2Y142_PHYNI</name>
<proteinExistence type="predicted"/>
<organism evidence="2 3">
    <name type="scientific">Phytophthora nicotianae P10297</name>
    <dbReference type="NCBI Taxonomy" id="1317064"/>
    <lineage>
        <taxon>Eukaryota</taxon>
        <taxon>Sar</taxon>
        <taxon>Stramenopiles</taxon>
        <taxon>Oomycota</taxon>
        <taxon>Peronosporomycetes</taxon>
        <taxon>Peronosporales</taxon>
        <taxon>Peronosporaceae</taxon>
        <taxon>Phytophthora</taxon>
    </lineage>
</organism>
<protein>
    <submittedName>
        <fullName evidence="2">Uncharacterized protein</fullName>
    </submittedName>
</protein>
<feature type="compositionally biased region" description="Polar residues" evidence="1">
    <location>
        <begin position="32"/>
        <end position="41"/>
    </location>
</feature>
<feature type="region of interest" description="Disordered" evidence="1">
    <location>
        <begin position="22"/>
        <end position="88"/>
    </location>
</feature>
<dbReference type="AlphaFoldDB" id="W2Y142"/>
<dbReference type="EMBL" id="ANIY01004663">
    <property type="protein sequence ID" value="ETP28457.1"/>
    <property type="molecule type" value="Genomic_DNA"/>
</dbReference>
<reference evidence="2 3" key="1">
    <citation type="submission" date="2013-11" db="EMBL/GenBank/DDBJ databases">
        <title>The Genome Sequence of Phytophthora parasitica P10297.</title>
        <authorList>
            <consortium name="The Broad Institute Genomics Platform"/>
            <person name="Russ C."/>
            <person name="Tyler B."/>
            <person name="Panabieres F."/>
            <person name="Shan W."/>
            <person name="Tripathy S."/>
            <person name="Grunwald N."/>
            <person name="Machado M."/>
            <person name="Johnson C.S."/>
            <person name="Walker B."/>
            <person name="Young S.K."/>
            <person name="Zeng Q."/>
            <person name="Gargeya S."/>
            <person name="Fitzgerald M."/>
            <person name="Haas B."/>
            <person name="Abouelleil A."/>
            <person name="Allen A.W."/>
            <person name="Alvarado L."/>
            <person name="Arachchi H.M."/>
            <person name="Berlin A.M."/>
            <person name="Chapman S.B."/>
            <person name="Gainer-Dewar J."/>
            <person name="Goldberg J."/>
            <person name="Griggs A."/>
            <person name="Gujja S."/>
            <person name="Hansen M."/>
            <person name="Howarth C."/>
            <person name="Imamovic A."/>
            <person name="Ireland A."/>
            <person name="Larimer J."/>
            <person name="McCowan C."/>
            <person name="Murphy C."/>
            <person name="Pearson M."/>
            <person name="Poon T.W."/>
            <person name="Priest M."/>
            <person name="Roberts A."/>
            <person name="Saif S."/>
            <person name="Shea T."/>
            <person name="Sisk P."/>
            <person name="Sykes S."/>
            <person name="Wortman J."/>
            <person name="Nusbaum C."/>
            <person name="Birren B."/>
        </authorList>
    </citation>
    <scope>NUCLEOTIDE SEQUENCE [LARGE SCALE GENOMIC DNA]</scope>
    <source>
        <strain evidence="2 3">P10297</strain>
    </source>
</reference>
<evidence type="ECO:0000256" key="1">
    <source>
        <dbReference type="SAM" id="MobiDB-lite"/>
    </source>
</evidence>
<evidence type="ECO:0000313" key="2">
    <source>
        <dbReference type="EMBL" id="ETP28457.1"/>
    </source>
</evidence>
<accession>W2Y142</accession>
<gene>
    <name evidence="2" type="ORF">F442_22250</name>
</gene>
<comment type="caution">
    <text evidence="2">The sequence shown here is derived from an EMBL/GenBank/DDBJ whole genome shotgun (WGS) entry which is preliminary data.</text>
</comment>
<evidence type="ECO:0000313" key="3">
    <source>
        <dbReference type="Proteomes" id="UP000018948"/>
    </source>
</evidence>